<dbReference type="EMBL" id="JAMTCK010000002">
    <property type="protein sequence ID" value="MCP2163932.1"/>
    <property type="molecule type" value="Genomic_DNA"/>
</dbReference>
<keyword evidence="2" id="KW-0732">Signal</keyword>
<dbReference type="RefSeq" id="WP_253767111.1">
    <property type="nucleotide sequence ID" value="NZ_JAMTCK010000002.1"/>
</dbReference>
<dbReference type="AlphaFoldDB" id="A0AAE3GAW8"/>
<feature type="compositionally biased region" description="Low complexity" evidence="1">
    <location>
        <begin position="79"/>
        <end position="91"/>
    </location>
</feature>
<gene>
    <name evidence="3" type="ORF">LX83_000772</name>
</gene>
<proteinExistence type="predicted"/>
<comment type="caution">
    <text evidence="3">The sequence shown here is derived from an EMBL/GenBank/DDBJ whole genome shotgun (WGS) entry which is preliminary data.</text>
</comment>
<evidence type="ECO:0000256" key="2">
    <source>
        <dbReference type="SAM" id="SignalP"/>
    </source>
</evidence>
<evidence type="ECO:0000313" key="4">
    <source>
        <dbReference type="Proteomes" id="UP001206128"/>
    </source>
</evidence>
<keyword evidence="4" id="KW-1185">Reference proteome</keyword>
<feature type="chain" id="PRO_5042111158" description="Heavy metal-binding domain-containing protein" evidence="2">
    <location>
        <begin position="24"/>
        <end position="319"/>
    </location>
</feature>
<organism evidence="3 4">
    <name type="scientific">Goodfellowiella coeruleoviolacea</name>
    <dbReference type="NCBI Taxonomy" id="334858"/>
    <lineage>
        <taxon>Bacteria</taxon>
        <taxon>Bacillati</taxon>
        <taxon>Actinomycetota</taxon>
        <taxon>Actinomycetes</taxon>
        <taxon>Pseudonocardiales</taxon>
        <taxon>Pseudonocardiaceae</taxon>
        <taxon>Goodfellowiella</taxon>
    </lineage>
</organism>
<name>A0AAE3GAW8_9PSEU</name>
<sequence>MNTAAKLSAYGAALALVAAGAWAAGTAVGPLPGASASSGHTGTTGGEDTGHGDAHSGTVAEGARTDLPGGLASSRGGYTLTPTSTTLSTGTDQPFSFRVLGQDGAPVTGFEVEHDKRMHLIVVRRDTAGFQHVHPDMAADGTWSVPLTLTEAGTYRVFADFTPTGGSATTLGTDIFVAGQFTPRSYPSSRVAEVDGYQVRLTGDLVAGTASPLRLSVTRDGQPVTDLQPYLAAYGHLVALRLGDLAYLHVHPDGAPGDGRTPAGPDVDFVAEVPTAGGYRLFLDFQHAGAVHTAEFTVDATTGTPTGPAGVESTGHGHG</sequence>
<feature type="region of interest" description="Disordered" evidence="1">
    <location>
        <begin position="299"/>
        <end position="319"/>
    </location>
</feature>
<feature type="signal peptide" evidence="2">
    <location>
        <begin position="1"/>
        <end position="23"/>
    </location>
</feature>
<evidence type="ECO:0000256" key="1">
    <source>
        <dbReference type="SAM" id="MobiDB-lite"/>
    </source>
</evidence>
<feature type="region of interest" description="Disordered" evidence="1">
    <location>
        <begin position="34"/>
        <end position="92"/>
    </location>
</feature>
<evidence type="ECO:0000313" key="3">
    <source>
        <dbReference type="EMBL" id="MCP2163932.1"/>
    </source>
</evidence>
<protein>
    <recommendedName>
        <fullName evidence="5">Heavy metal-binding domain-containing protein</fullName>
    </recommendedName>
</protein>
<reference evidence="3" key="1">
    <citation type="submission" date="2022-06" db="EMBL/GenBank/DDBJ databases">
        <title>Genomic Encyclopedia of Archaeal and Bacterial Type Strains, Phase II (KMG-II): from individual species to whole genera.</title>
        <authorList>
            <person name="Goeker M."/>
        </authorList>
    </citation>
    <scope>NUCLEOTIDE SEQUENCE</scope>
    <source>
        <strain evidence="3">DSM 43935</strain>
    </source>
</reference>
<accession>A0AAE3GAW8</accession>
<feature type="compositionally biased region" description="Low complexity" evidence="1">
    <location>
        <begin position="300"/>
        <end position="310"/>
    </location>
</feature>
<dbReference type="Proteomes" id="UP001206128">
    <property type="component" value="Unassembled WGS sequence"/>
</dbReference>
<evidence type="ECO:0008006" key="5">
    <source>
        <dbReference type="Google" id="ProtNLM"/>
    </source>
</evidence>